<evidence type="ECO:0000313" key="1">
    <source>
        <dbReference type="EMBL" id="ACB85800.1"/>
    </source>
</evidence>
<dbReference type="EMBL" id="CP001034">
    <property type="protein sequence ID" value="ACB85800.1"/>
    <property type="molecule type" value="Genomic_DNA"/>
</dbReference>
<organism evidence="1 2">
    <name type="scientific">Natranaerobius thermophilus (strain ATCC BAA-1301 / DSM 18059 / JW/NM-WN-LF)</name>
    <dbReference type="NCBI Taxonomy" id="457570"/>
    <lineage>
        <taxon>Bacteria</taxon>
        <taxon>Bacillati</taxon>
        <taxon>Bacillota</taxon>
        <taxon>Clostridia</taxon>
        <taxon>Natranaerobiales</taxon>
        <taxon>Natranaerobiaceae</taxon>
        <taxon>Natranaerobius</taxon>
    </lineage>
</organism>
<evidence type="ECO:0000313" key="2">
    <source>
        <dbReference type="Proteomes" id="UP000001683"/>
    </source>
</evidence>
<dbReference type="Proteomes" id="UP000001683">
    <property type="component" value="Chromosome"/>
</dbReference>
<gene>
    <name evidence="1" type="ordered locus">Nther_2234</name>
</gene>
<dbReference type="KEGG" id="nth:Nther_2234"/>
<reference evidence="1 2" key="2">
    <citation type="journal article" date="2011" name="J. Bacteriol.">
        <title>Complete genome sequence of the anaerobic, halophilic alkalithermophile Natranaerobius thermophilus JW/NM-WN-LF.</title>
        <authorList>
            <person name="Zhao B."/>
            <person name="Mesbah N.M."/>
            <person name="Dalin E."/>
            <person name="Goodwin L."/>
            <person name="Nolan M."/>
            <person name="Pitluck S."/>
            <person name="Chertkov O."/>
            <person name="Brettin T.S."/>
            <person name="Han J."/>
            <person name="Larimer F.W."/>
            <person name="Land M.L."/>
            <person name="Hauser L."/>
            <person name="Kyrpides N."/>
            <person name="Wiegel J."/>
        </authorList>
    </citation>
    <scope>NUCLEOTIDE SEQUENCE [LARGE SCALE GENOMIC DNA]</scope>
    <source>
        <strain evidence="2">ATCC BAA-1301 / DSM 18059 / JW/NM-WN-LF</strain>
    </source>
</reference>
<dbReference type="eggNOG" id="ENOG5033JR1">
    <property type="taxonomic scope" value="Bacteria"/>
</dbReference>
<reference evidence="1 2" key="1">
    <citation type="submission" date="2008-04" db="EMBL/GenBank/DDBJ databases">
        <title>Complete sequence of chromosome of Natranaerobius thermophilus JW/NM-WN-LF.</title>
        <authorList>
            <consortium name="US DOE Joint Genome Institute"/>
            <person name="Copeland A."/>
            <person name="Lucas S."/>
            <person name="Lapidus A."/>
            <person name="Glavina del Rio T."/>
            <person name="Dalin E."/>
            <person name="Tice H."/>
            <person name="Bruce D."/>
            <person name="Goodwin L."/>
            <person name="Pitluck S."/>
            <person name="Chertkov O."/>
            <person name="Brettin T."/>
            <person name="Detter J.C."/>
            <person name="Han C."/>
            <person name="Kuske C.R."/>
            <person name="Schmutz J."/>
            <person name="Larimer F."/>
            <person name="Land M."/>
            <person name="Hauser L."/>
            <person name="Kyrpides N."/>
            <person name="Lykidis A."/>
            <person name="Mesbah N.M."/>
            <person name="Wiegel J."/>
        </authorList>
    </citation>
    <scope>NUCLEOTIDE SEQUENCE [LARGE SCALE GENOMIC DNA]</scope>
    <source>
        <strain evidence="2">ATCC BAA-1301 / DSM 18059 / JW/NM-WN-LF</strain>
    </source>
</reference>
<dbReference type="Pfam" id="PF20074">
    <property type="entry name" value="DUF6470"/>
    <property type="match status" value="1"/>
</dbReference>
<keyword evidence="2" id="KW-1185">Reference proteome</keyword>
<protein>
    <submittedName>
        <fullName evidence="1">Uncharacterized protein</fullName>
    </submittedName>
</protein>
<dbReference type="AlphaFoldDB" id="B2A832"/>
<dbReference type="RefSeq" id="WP_012448652.1">
    <property type="nucleotide sequence ID" value="NC_010718.1"/>
</dbReference>
<dbReference type="HOGENOM" id="CLU_117584_1_0_9"/>
<dbReference type="OrthoDB" id="2112831at2"/>
<sequence length="184" mass="21253">MGVGLERRLQIDFNFGKLQLQSSPMDSGVDASRREFQMDKQKRQFELSTEDPRVEIDSKHVWEDYGRYDIVSLRAKSAQEGMETAHETIGRISAWGDQLQRIEDGGNPIIEQLEEHIWPEKEINVALVPENPPEINFVEGEVDLDYSPEEVEINLEDIARRVYINSGNLNIDVNPEPRIDFRVE</sequence>
<dbReference type="InterPro" id="IPR045527">
    <property type="entry name" value="DUF6470"/>
</dbReference>
<dbReference type="InParanoid" id="B2A832"/>
<name>B2A832_NATTJ</name>
<dbReference type="STRING" id="457570.Nther_2234"/>
<proteinExistence type="predicted"/>
<accession>B2A832</accession>